<evidence type="ECO:0000313" key="8">
    <source>
        <dbReference type="EMBL" id="SHI82704.1"/>
    </source>
</evidence>
<organism evidence="8 9">
    <name type="scientific">Dethiosulfatibacter aminovorans DSM 17477</name>
    <dbReference type="NCBI Taxonomy" id="1121476"/>
    <lineage>
        <taxon>Bacteria</taxon>
        <taxon>Bacillati</taxon>
        <taxon>Bacillota</taxon>
        <taxon>Tissierellia</taxon>
        <taxon>Dethiosulfatibacter</taxon>
    </lineage>
</organism>
<dbReference type="InterPro" id="IPR009057">
    <property type="entry name" value="Homeodomain-like_sf"/>
</dbReference>
<dbReference type="Gene3D" id="1.10.8.60">
    <property type="match status" value="1"/>
</dbReference>
<dbReference type="InterPro" id="IPR000014">
    <property type="entry name" value="PAS"/>
</dbReference>
<dbReference type="InterPro" id="IPR025943">
    <property type="entry name" value="Sigma_54_int_dom_ATP-bd_2"/>
</dbReference>
<dbReference type="RefSeq" id="WP_073048442.1">
    <property type="nucleotide sequence ID" value="NZ_FQZL01000007.1"/>
</dbReference>
<dbReference type="SUPFAM" id="SSF52540">
    <property type="entry name" value="P-loop containing nucleoside triphosphate hydrolases"/>
    <property type="match status" value="1"/>
</dbReference>
<proteinExistence type="predicted"/>
<keyword evidence="3" id="KW-0805">Transcription regulation</keyword>
<evidence type="ECO:0000259" key="6">
    <source>
        <dbReference type="PROSITE" id="PS50045"/>
    </source>
</evidence>
<dbReference type="CDD" id="cd00009">
    <property type="entry name" value="AAA"/>
    <property type="match status" value="1"/>
</dbReference>
<dbReference type="PROSITE" id="PS00688">
    <property type="entry name" value="SIGMA54_INTERACT_3"/>
    <property type="match status" value="1"/>
</dbReference>
<dbReference type="InterPro" id="IPR002197">
    <property type="entry name" value="HTH_Fis"/>
</dbReference>
<name>A0A1M6EB15_9FIRM</name>
<dbReference type="InterPro" id="IPR003593">
    <property type="entry name" value="AAA+_ATPase"/>
</dbReference>
<keyword evidence="9" id="KW-1185">Reference proteome</keyword>
<dbReference type="Gene3D" id="3.30.450.20">
    <property type="entry name" value="PAS domain"/>
    <property type="match status" value="1"/>
</dbReference>
<dbReference type="SUPFAM" id="SSF55785">
    <property type="entry name" value="PYP-like sensor domain (PAS domain)"/>
    <property type="match status" value="1"/>
</dbReference>
<dbReference type="PANTHER" id="PTHR32071:SF74">
    <property type="entry name" value="TRANSCRIPTIONAL ACTIVATOR ROCR"/>
    <property type="match status" value="1"/>
</dbReference>
<evidence type="ECO:0000259" key="7">
    <source>
        <dbReference type="PROSITE" id="PS50112"/>
    </source>
</evidence>
<dbReference type="PROSITE" id="PS50045">
    <property type="entry name" value="SIGMA54_INTERACT_4"/>
    <property type="match status" value="1"/>
</dbReference>
<dbReference type="InterPro" id="IPR035965">
    <property type="entry name" value="PAS-like_dom_sf"/>
</dbReference>
<feature type="domain" description="Sigma-54 factor interaction" evidence="6">
    <location>
        <begin position="154"/>
        <end position="382"/>
    </location>
</feature>
<dbReference type="Pfam" id="PF00158">
    <property type="entry name" value="Sigma54_activat"/>
    <property type="match status" value="1"/>
</dbReference>
<evidence type="ECO:0000313" key="9">
    <source>
        <dbReference type="Proteomes" id="UP000184052"/>
    </source>
</evidence>
<sequence>MENKYYESVIEILDYIDEGIQVIDEHGKIVYYNKAARVVDGIEGQTAIGRHFLEIYPSLSNETSTLIKSMETMKAIYNEQQDFINYKGDKITTMNSSFPIKHNNRIIGAIEVSKNITQMKEMSEKIADLQSELYKPRKEKRNIRHSEKYTLVDIIGQSKEMLKLKNLAFKASQSDSPVLIGGKTGTGKELFVQAIHYASRRKKKPFIAQNCAALPANLLESMLFGSVRGSFTGAENRPGLFEMADGGTLFLDEINSMPLELQAKLLRAIQNNNIRRVGATSTIDVNVRIIAAFNEDIEDILNSGKMRKDLFYRLNVITLIVPELKDRSSDIPLLVEYFIDKYNKEMNKYITGLSDEVMEIFMHYDWPGNVRELEHAIEGIASIYDIDLIREEHLPYQFRHIKDSEDYIRIEEIGSLKKTLEDTEKKMIELALKKTDNNITRSAEILDVPRQTLQYRIKKLKIINT</sequence>
<dbReference type="SUPFAM" id="SSF46689">
    <property type="entry name" value="Homeodomain-like"/>
    <property type="match status" value="1"/>
</dbReference>
<dbReference type="InterPro" id="IPR002078">
    <property type="entry name" value="Sigma_54_int"/>
</dbReference>
<dbReference type="Pfam" id="PF02954">
    <property type="entry name" value="HTH_8"/>
    <property type="match status" value="1"/>
</dbReference>
<dbReference type="Gene3D" id="3.40.50.300">
    <property type="entry name" value="P-loop containing nucleotide triphosphate hydrolases"/>
    <property type="match status" value="1"/>
</dbReference>
<evidence type="ECO:0000256" key="1">
    <source>
        <dbReference type="ARBA" id="ARBA00022741"/>
    </source>
</evidence>
<dbReference type="Gene3D" id="1.10.10.60">
    <property type="entry name" value="Homeodomain-like"/>
    <property type="match status" value="1"/>
</dbReference>
<evidence type="ECO:0000256" key="5">
    <source>
        <dbReference type="ARBA" id="ARBA00023163"/>
    </source>
</evidence>
<dbReference type="PRINTS" id="PR01590">
    <property type="entry name" value="HTHFIS"/>
</dbReference>
<dbReference type="GO" id="GO:0005524">
    <property type="term" value="F:ATP binding"/>
    <property type="evidence" value="ECO:0007669"/>
    <property type="project" value="UniProtKB-KW"/>
</dbReference>
<keyword evidence="2" id="KW-0067">ATP-binding</keyword>
<dbReference type="Pfam" id="PF08448">
    <property type="entry name" value="PAS_4"/>
    <property type="match status" value="1"/>
</dbReference>
<evidence type="ECO:0000256" key="4">
    <source>
        <dbReference type="ARBA" id="ARBA00023125"/>
    </source>
</evidence>
<gene>
    <name evidence="8" type="ORF">SAMN02745751_01137</name>
</gene>
<protein>
    <submittedName>
        <fullName evidence="8">Arginine utilization regulatory protein</fullName>
    </submittedName>
</protein>
<dbReference type="PANTHER" id="PTHR32071">
    <property type="entry name" value="TRANSCRIPTIONAL REGULATORY PROTEIN"/>
    <property type="match status" value="1"/>
</dbReference>
<dbReference type="PROSITE" id="PS50112">
    <property type="entry name" value="PAS"/>
    <property type="match status" value="1"/>
</dbReference>
<dbReference type="STRING" id="1121476.SAMN02745751_01137"/>
<dbReference type="Pfam" id="PF25601">
    <property type="entry name" value="AAA_lid_14"/>
    <property type="match status" value="1"/>
</dbReference>
<feature type="domain" description="PAS" evidence="7">
    <location>
        <begin position="5"/>
        <end position="79"/>
    </location>
</feature>
<keyword evidence="5" id="KW-0804">Transcription</keyword>
<reference evidence="8 9" key="1">
    <citation type="submission" date="2016-11" db="EMBL/GenBank/DDBJ databases">
        <authorList>
            <person name="Jaros S."/>
            <person name="Januszkiewicz K."/>
            <person name="Wedrychowicz H."/>
        </authorList>
    </citation>
    <scope>NUCLEOTIDE SEQUENCE [LARGE SCALE GENOMIC DNA]</scope>
    <source>
        <strain evidence="8 9">DSM 17477</strain>
    </source>
</reference>
<dbReference type="GO" id="GO:0043565">
    <property type="term" value="F:sequence-specific DNA binding"/>
    <property type="evidence" value="ECO:0007669"/>
    <property type="project" value="InterPro"/>
</dbReference>
<dbReference type="InterPro" id="IPR058031">
    <property type="entry name" value="AAA_lid_NorR"/>
</dbReference>
<keyword evidence="4" id="KW-0238">DNA-binding</keyword>
<dbReference type="Proteomes" id="UP000184052">
    <property type="component" value="Unassembled WGS sequence"/>
</dbReference>
<dbReference type="AlphaFoldDB" id="A0A1M6EB15"/>
<dbReference type="OrthoDB" id="5411866at2"/>
<keyword evidence="1" id="KW-0547">Nucleotide-binding</keyword>
<dbReference type="InterPro" id="IPR013656">
    <property type="entry name" value="PAS_4"/>
</dbReference>
<evidence type="ECO:0000256" key="2">
    <source>
        <dbReference type="ARBA" id="ARBA00022840"/>
    </source>
</evidence>
<dbReference type="InterPro" id="IPR025944">
    <property type="entry name" value="Sigma_54_int_dom_CS"/>
</dbReference>
<dbReference type="NCBIfam" id="TIGR00229">
    <property type="entry name" value="sensory_box"/>
    <property type="match status" value="1"/>
</dbReference>
<dbReference type="InterPro" id="IPR027417">
    <property type="entry name" value="P-loop_NTPase"/>
</dbReference>
<dbReference type="CDD" id="cd00130">
    <property type="entry name" value="PAS"/>
    <property type="match status" value="1"/>
</dbReference>
<dbReference type="GO" id="GO:0006355">
    <property type="term" value="P:regulation of DNA-templated transcription"/>
    <property type="evidence" value="ECO:0007669"/>
    <property type="project" value="InterPro"/>
</dbReference>
<dbReference type="PROSITE" id="PS00676">
    <property type="entry name" value="SIGMA54_INTERACT_2"/>
    <property type="match status" value="1"/>
</dbReference>
<dbReference type="EMBL" id="FQZL01000007">
    <property type="protein sequence ID" value="SHI82704.1"/>
    <property type="molecule type" value="Genomic_DNA"/>
</dbReference>
<evidence type="ECO:0000256" key="3">
    <source>
        <dbReference type="ARBA" id="ARBA00023015"/>
    </source>
</evidence>
<dbReference type="SMART" id="SM00382">
    <property type="entry name" value="AAA"/>
    <property type="match status" value="1"/>
</dbReference>
<dbReference type="FunFam" id="3.40.50.300:FF:000006">
    <property type="entry name" value="DNA-binding transcriptional regulator NtrC"/>
    <property type="match status" value="1"/>
</dbReference>
<accession>A0A1M6EB15</accession>